<evidence type="ECO:0000259" key="2">
    <source>
        <dbReference type="Pfam" id="PF00582"/>
    </source>
</evidence>
<sequence length="303" mass="32360">MDSHVEGIVTTAHRSGSIVVGVDGSEHADRALVWAAAQAALEHRPLTLMHAFDPVGRLFVGALELEGDNRSELVHALRRAARIILDEAVELVQRIGPDLEVHHELVEADPRQALVDASRTAHLLVLGSRGRGPLRGMLLGSVSVAVSQLAACPTIVCRPRREDPDTHRVVVGADGSPASRPVIEFAFAEASRRGVPLTVMHCFWDIVATQSPSTASEASADERLLLAESVAGFRESYPDVEVHLELASGLIDQVLVDAAPTADLLVVGRRHKNAVARFLHASMAAAVLERSAGTVAVVPEAEY</sequence>
<dbReference type="PANTHER" id="PTHR46268:SF6">
    <property type="entry name" value="UNIVERSAL STRESS PROTEIN UP12"/>
    <property type="match status" value="1"/>
</dbReference>
<evidence type="ECO:0000313" key="3">
    <source>
        <dbReference type="EMBL" id="MBF4767168.1"/>
    </source>
</evidence>
<protein>
    <submittedName>
        <fullName evidence="3">Universal stress protein</fullName>
    </submittedName>
</protein>
<dbReference type="RefSeq" id="WP_194695322.1">
    <property type="nucleotide sequence ID" value="NZ_JADKPO010000005.1"/>
</dbReference>
<dbReference type="InterPro" id="IPR006015">
    <property type="entry name" value="Universal_stress_UspA"/>
</dbReference>
<evidence type="ECO:0000256" key="1">
    <source>
        <dbReference type="ARBA" id="ARBA00008791"/>
    </source>
</evidence>
<dbReference type="Proteomes" id="UP000660668">
    <property type="component" value="Unassembled WGS sequence"/>
</dbReference>
<feature type="domain" description="UspA" evidence="2">
    <location>
        <begin position="17"/>
        <end position="158"/>
    </location>
</feature>
<dbReference type="InterPro" id="IPR006016">
    <property type="entry name" value="UspA"/>
</dbReference>
<dbReference type="Gene3D" id="3.40.50.620">
    <property type="entry name" value="HUPs"/>
    <property type="match status" value="2"/>
</dbReference>
<name>A0A930VLQ4_9ACTN</name>
<keyword evidence="4" id="KW-1185">Reference proteome</keyword>
<comment type="similarity">
    <text evidence="1">Belongs to the universal stress protein A family.</text>
</comment>
<dbReference type="SUPFAM" id="SSF52402">
    <property type="entry name" value="Adenine nucleotide alpha hydrolases-like"/>
    <property type="match status" value="2"/>
</dbReference>
<feature type="domain" description="UspA" evidence="2">
    <location>
        <begin position="167"/>
        <end position="299"/>
    </location>
</feature>
<dbReference type="PANTHER" id="PTHR46268">
    <property type="entry name" value="STRESS RESPONSE PROTEIN NHAX"/>
    <property type="match status" value="1"/>
</dbReference>
<proteinExistence type="inferred from homology"/>
<reference evidence="3" key="1">
    <citation type="submission" date="2020-11" db="EMBL/GenBank/DDBJ databases">
        <title>Nocardioides cynanchi sp. nov., isolated from soil of rhizosphere of Cynanchum wilfordii.</title>
        <authorList>
            <person name="Lee J.-S."/>
            <person name="Suh M.K."/>
            <person name="Kim J.-S."/>
        </authorList>
    </citation>
    <scope>NUCLEOTIDE SEQUENCE</scope>
    <source>
        <strain evidence="3">KCTC 19276</strain>
    </source>
</reference>
<comment type="caution">
    <text evidence="3">The sequence shown here is derived from an EMBL/GenBank/DDBJ whole genome shotgun (WGS) entry which is preliminary data.</text>
</comment>
<gene>
    <name evidence="3" type="ORF">ISU10_05250</name>
</gene>
<accession>A0A930VLQ4</accession>
<dbReference type="EMBL" id="JADKPO010000005">
    <property type="protein sequence ID" value="MBF4767168.1"/>
    <property type="molecule type" value="Genomic_DNA"/>
</dbReference>
<dbReference type="AlphaFoldDB" id="A0A930VLQ4"/>
<dbReference type="PRINTS" id="PR01438">
    <property type="entry name" value="UNVRSLSTRESS"/>
</dbReference>
<organism evidence="3 4">
    <name type="scientific">Nocardioides agariphilus</name>
    <dbReference type="NCBI Taxonomy" id="433664"/>
    <lineage>
        <taxon>Bacteria</taxon>
        <taxon>Bacillati</taxon>
        <taxon>Actinomycetota</taxon>
        <taxon>Actinomycetes</taxon>
        <taxon>Propionibacteriales</taxon>
        <taxon>Nocardioidaceae</taxon>
        <taxon>Nocardioides</taxon>
    </lineage>
</organism>
<evidence type="ECO:0000313" key="4">
    <source>
        <dbReference type="Proteomes" id="UP000660668"/>
    </source>
</evidence>
<dbReference type="Pfam" id="PF00582">
    <property type="entry name" value="Usp"/>
    <property type="match status" value="2"/>
</dbReference>
<dbReference type="InterPro" id="IPR014729">
    <property type="entry name" value="Rossmann-like_a/b/a_fold"/>
</dbReference>